<sequence length="340" mass="36397">MMRLFNPFTVLICSLLLTTSCATHPPAPDNALPDLTGLPQTLLAGATLEQARSVALANARTKGWTPVDSRPECVVLERELARNSPQAQALGPQHQQLPPRIRVETHFRPQADGVLVALRAFIISHPRDAEMQHLDYTTDYQVPLQASLAALQQEWQTGARPPVMPPTSTAAPDPSPAERPHADVQLTPPVTPPRQPTAAPPVVNRPSPPPNPAPAVAKPASPAPAHTVPALPPPERRPPVPVTALPPPAAPLPTSGLIPTPAPITNSVNETNPMLALNQNQPGLWAYYAEQYARTHGCTLTDNGAMLREKTISYELHTVPCADGRAFLLKCQGGVCQMAQ</sequence>
<reference evidence="3 4" key="1">
    <citation type="journal article" date="2020" name="Arch. Microbiol.">
        <title>The genome sequence of the giant phototrophic gammaproteobacterium Thiospirillum jenense gives insight into its physiological properties and phylogenetic relationships.</title>
        <authorList>
            <person name="Imhoff J.F."/>
            <person name="Meyer T.E."/>
            <person name="Kyndt J.A."/>
        </authorList>
    </citation>
    <scope>NUCLEOTIDE SEQUENCE [LARGE SCALE GENOMIC DNA]</scope>
    <source>
        <strain evidence="3 4">DSM 216</strain>
    </source>
</reference>
<gene>
    <name evidence="3" type="ORF">HUK38_05405</name>
</gene>
<accession>A0A839HBX2</accession>
<dbReference type="AlphaFoldDB" id="A0A839HBX2"/>
<evidence type="ECO:0000313" key="4">
    <source>
        <dbReference type="Proteomes" id="UP000548632"/>
    </source>
</evidence>
<protein>
    <recommendedName>
        <fullName evidence="5">Lipoprotein</fullName>
    </recommendedName>
</protein>
<dbReference type="Proteomes" id="UP000548632">
    <property type="component" value="Unassembled WGS sequence"/>
</dbReference>
<feature type="region of interest" description="Disordered" evidence="1">
    <location>
        <begin position="158"/>
        <end position="241"/>
    </location>
</feature>
<dbReference type="EMBL" id="JABVCQ010000008">
    <property type="protein sequence ID" value="MBB1125670.1"/>
    <property type="molecule type" value="Genomic_DNA"/>
</dbReference>
<keyword evidence="4" id="KW-1185">Reference proteome</keyword>
<evidence type="ECO:0000313" key="3">
    <source>
        <dbReference type="EMBL" id="MBB1125670.1"/>
    </source>
</evidence>
<proteinExistence type="predicted"/>
<dbReference type="PROSITE" id="PS51257">
    <property type="entry name" value="PROKAR_LIPOPROTEIN"/>
    <property type="match status" value="1"/>
</dbReference>
<feature type="compositionally biased region" description="Pro residues" evidence="1">
    <location>
        <begin position="189"/>
        <end position="199"/>
    </location>
</feature>
<feature type="signal peptide" evidence="2">
    <location>
        <begin position="1"/>
        <end position="22"/>
    </location>
</feature>
<name>A0A839HBX2_9GAMM</name>
<feature type="compositionally biased region" description="Low complexity" evidence="1">
    <location>
        <begin position="214"/>
        <end position="229"/>
    </location>
</feature>
<evidence type="ECO:0008006" key="5">
    <source>
        <dbReference type="Google" id="ProtNLM"/>
    </source>
</evidence>
<comment type="caution">
    <text evidence="3">The sequence shown here is derived from an EMBL/GenBank/DDBJ whole genome shotgun (WGS) entry which is preliminary data.</text>
</comment>
<feature type="chain" id="PRO_5032369318" description="Lipoprotein" evidence="2">
    <location>
        <begin position="23"/>
        <end position="340"/>
    </location>
</feature>
<evidence type="ECO:0000256" key="1">
    <source>
        <dbReference type="SAM" id="MobiDB-lite"/>
    </source>
</evidence>
<organism evidence="3 4">
    <name type="scientific">Thiospirillum jenense</name>
    <dbReference type="NCBI Taxonomy" id="1653858"/>
    <lineage>
        <taxon>Bacteria</taxon>
        <taxon>Pseudomonadati</taxon>
        <taxon>Pseudomonadota</taxon>
        <taxon>Gammaproteobacteria</taxon>
        <taxon>Chromatiales</taxon>
        <taxon>Chromatiaceae</taxon>
        <taxon>Thiospirillum</taxon>
    </lineage>
</organism>
<keyword evidence="2" id="KW-0732">Signal</keyword>
<evidence type="ECO:0000256" key="2">
    <source>
        <dbReference type="SAM" id="SignalP"/>
    </source>
</evidence>